<dbReference type="OrthoDB" id="9803751at2"/>
<proteinExistence type="inferred from homology"/>
<dbReference type="KEGG" id="pect:BN1012_Phect1492"/>
<dbReference type="CDD" id="cd16025">
    <property type="entry name" value="PAS_like"/>
    <property type="match status" value="1"/>
</dbReference>
<dbReference type="EMBL" id="HG966617">
    <property type="protein sequence ID" value="CDO59706.1"/>
    <property type="molecule type" value="Genomic_DNA"/>
</dbReference>
<dbReference type="PANTHER" id="PTHR42693">
    <property type="entry name" value="ARYLSULFATASE FAMILY MEMBER"/>
    <property type="match status" value="1"/>
</dbReference>
<dbReference type="STRING" id="1458461.BN1012_Phect1492"/>
<evidence type="ECO:0000313" key="8">
    <source>
        <dbReference type="EMBL" id="CDO59706.1"/>
    </source>
</evidence>
<dbReference type="RefSeq" id="WP_081826528.1">
    <property type="nucleotide sequence ID" value="NZ_HG966617.1"/>
</dbReference>
<keyword evidence="5" id="KW-0472">Membrane</keyword>
<dbReference type="Proteomes" id="UP000032160">
    <property type="component" value="Chromosome I"/>
</dbReference>
<dbReference type="Gene3D" id="3.30.1120.10">
    <property type="match status" value="1"/>
</dbReference>
<gene>
    <name evidence="8" type="ORF">BN1012_Phect1492</name>
</gene>
<dbReference type="InterPro" id="IPR000917">
    <property type="entry name" value="Sulfatase_N"/>
</dbReference>
<protein>
    <submittedName>
        <fullName evidence="8">Arylsulfatase, family S1 subfamily 4</fullName>
        <ecNumber evidence="8">3.1.6.1</ecNumber>
    </submittedName>
</protein>
<dbReference type="InterPro" id="IPR017850">
    <property type="entry name" value="Alkaline_phosphatase_core_sf"/>
</dbReference>
<keyword evidence="5" id="KW-1133">Transmembrane helix</keyword>
<evidence type="ECO:0000256" key="1">
    <source>
        <dbReference type="ARBA" id="ARBA00008779"/>
    </source>
</evidence>
<dbReference type="PROSITE" id="PS00149">
    <property type="entry name" value="SULFATASE_2"/>
    <property type="match status" value="1"/>
</dbReference>
<dbReference type="InterPro" id="IPR050738">
    <property type="entry name" value="Sulfatase"/>
</dbReference>
<organism evidence="8 9">
    <name type="scientific">Candidatus Phaeomarinibacter ectocarpi</name>
    <dbReference type="NCBI Taxonomy" id="1458461"/>
    <lineage>
        <taxon>Bacteria</taxon>
        <taxon>Pseudomonadati</taxon>
        <taxon>Pseudomonadota</taxon>
        <taxon>Alphaproteobacteria</taxon>
        <taxon>Hyphomicrobiales</taxon>
        <taxon>Parvibaculaceae</taxon>
        <taxon>Candidatus Phaeomarinibacter</taxon>
    </lineage>
</organism>
<sequence>MRTGTRKPRSKTRALVAAVLGVSLVSSGPGISAALADTTAESSAKQPNIVVILVDDAALMDFGAFGGEAATPNIDALAERGAMFTQYRTSPLCAPTRAMLLTGIDNHKTGVATIPEVIPDEHRGQPGYTLSLEPGVLTIADRLRSVGYRTLMSGKWHLGHTEDEMPQNHGFDRSLALAASGADNWEDKSFMPFYHEAPWYEDGKPYDLPEDFYSSKYLVDKMIDYLDTTDASKPFFAYLPFQAIHVPVQAPAEFTANYKGTFDEGWHVMRDTRYQRAQELGLIREGAPIAPMPADSRDWNSLSEEDRALYAARMEANAGMLEAMDFHIGRFMDHLKDAGTFDDTIFLVTSDNGPEQNRGDNSATLALWMRFNGYHVDLEGMGEIGSWGFIGPEWANAAASPGDLFKFYTTEGGIRVPLIISGPGVEPMRIDSPAMVTDLTPTLLDLVGAPKTALADDTVSMTGRSLFPVLTGAADSVYGEDDIRALEVSGNSALYKGDYKITRNNPPAGDSRWRLFNMADDPGETTDLSESQLEIMRDMLAAFDAYSKEMGVLEMPAGYDTVQQITRNTGTKIFQRYGWQITVAALVVLALIAGALFGTWRVLRSRTS</sequence>
<keyword evidence="5" id="KW-0812">Transmembrane</keyword>
<dbReference type="PATRIC" id="fig|1458461.3.peg.1491"/>
<dbReference type="EC" id="3.1.6.1" evidence="8"/>
<keyword evidence="9" id="KW-1185">Reference proteome</keyword>
<dbReference type="Pfam" id="PF00884">
    <property type="entry name" value="Sulfatase"/>
    <property type="match status" value="1"/>
</dbReference>
<evidence type="ECO:0000256" key="3">
    <source>
        <dbReference type="ARBA" id="ARBA00022801"/>
    </source>
</evidence>
<evidence type="ECO:0000256" key="5">
    <source>
        <dbReference type="SAM" id="Phobius"/>
    </source>
</evidence>
<name>X5MN21_9HYPH</name>
<keyword evidence="3 8" id="KW-0378">Hydrolase</keyword>
<feature type="domain" description="Sulfatase N-terminal" evidence="7">
    <location>
        <begin position="47"/>
        <end position="448"/>
    </location>
</feature>
<feature type="transmembrane region" description="Helical" evidence="5">
    <location>
        <begin position="577"/>
        <end position="603"/>
    </location>
</feature>
<dbReference type="PANTHER" id="PTHR42693:SF33">
    <property type="entry name" value="ARYLSULFATASE"/>
    <property type="match status" value="1"/>
</dbReference>
<feature type="chain" id="PRO_5004958070" evidence="6">
    <location>
        <begin position="33"/>
        <end position="608"/>
    </location>
</feature>
<dbReference type="PROSITE" id="PS00523">
    <property type="entry name" value="SULFATASE_1"/>
    <property type="match status" value="1"/>
</dbReference>
<evidence type="ECO:0000256" key="6">
    <source>
        <dbReference type="SAM" id="SignalP"/>
    </source>
</evidence>
<evidence type="ECO:0000256" key="4">
    <source>
        <dbReference type="ARBA" id="ARBA00022837"/>
    </source>
</evidence>
<dbReference type="Gene3D" id="3.40.720.10">
    <property type="entry name" value="Alkaline Phosphatase, subunit A"/>
    <property type="match status" value="1"/>
</dbReference>
<dbReference type="InterPro" id="IPR024607">
    <property type="entry name" value="Sulfatase_CS"/>
</dbReference>
<dbReference type="SUPFAM" id="SSF53649">
    <property type="entry name" value="Alkaline phosphatase-like"/>
    <property type="match status" value="1"/>
</dbReference>
<accession>X5MN21</accession>
<dbReference type="GO" id="GO:0004065">
    <property type="term" value="F:arylsulfatase activity"/>
    <property type="evidence" value="ECO:0007669"/>
    <property type="project" value="UniProtKB-EC"/>
</dbReference>
<evidence type="ECO:0000313" key="9">
    <source>
        <dbReference type="Proteomes" id="UP000032160"/>
    </source>
</evidence>
<evidence type="ECO:0000256" key="2">
    <source>
        <dbReference type="ARBA" id="ARBA00022723"/>
    </source>
</evidence>
<dbReference type="HOGENOM" id="CLU_006332_11_1_5"/>
<comment type="similarity">
    <text evidence="1">Belongs to the sulfatase family.</text>
</comment>
<dbReference type="AlphaFoldDB" id="X5MN21"/>
<evidence type="ECO:0000259" key="7">
    <source>
        <dbReference type="Pfam" id="PF00884"/>
    </source>
</evidence>
<reference evidence="8 9" key="1">
    <citation type="journal article" date="2014" name="Front. Genet.">
        <title>Genome and metabolic network of "Candidatus Phaeomarinobacter ectocarpi" Ec32, a new candidate genus of Alphaproteobacteria frequently associated with brown algae.</title>
        <authorList>
            <person name="Dittami S.M."/>
            <person name="Barbeyron T."/>
            <person name="Boyen C."/>
            <person name="Cambefort J."/>
            <person name="Collet G."/>
            <person name="Delage L."/>
            <person name="Gobet A."/>
            <person name="Groisillier A."/>
            <person name="Leblanc C."/>
            <person name="Michel G."/>
            <person name="Scornet D."/>
            <person name="Siegel A."/>
            <person name="Tapia J.E."/>
            <person name="Tonon T."/>
        </authorList>
    </citation>
    <scope>NUCLEOTIDE SEQUENCE [LARGE SCALE GENOMIC DNA]</scope>
    <source>
        <strain evidence="8 9">Ec32</strain>
    </source>
</reference>
<keyword evidence="4" id="KW-0106">Calcium</keyword>
<keyword evidence="6" id="KW-0732">Signal</keyword>
<keyword evidence="2" id="KW-0479">Metal-binding</keyword>
<feature type="signal peptide" evidence="6">
    <location>
        <begin position="1"/>
        <end position="32"/>
    </location>
</feature>
<dbReference type="GO" id="GO:0046872">
    <property type="term" value="F:metal ion binding"/>
    <property type="evidence" value="ECO:0007669"/>
    <property type="project" value="UniProtKB-KW"/>
</dbReference>